<feature type="active site" evidence="1">
    <location>
        <position position="19"/>
    </location>
</feature>
<comment type="similarity">
    <text evidence="2">Belongs to the acylphosphatase family.</text>
</comment>
<dbReference type="Proteomes" id="UP000645676">
    <property type="component" value="Unassembled WGS sequence"/>
</dbReference>
<evidence type="ECO:0000256" key="2">
    <source>
        <dbReference type="RuleBase" id="RU004168"/>
    </source>
</evidence>
<dbReference type="PANTHER" id="PTHR47268:SF4">
    <property type="entry name" value="ACYLPHOSPHATASE"/>
    <property type="match status" value="1"/>
</dbReference>
<organism evidence="4 5">
    <name type="scientific">Methanocaldococcus jannaschii</name>
    <dbReference type="NCBI Taxonomy" id="2190"/>
    <lineage>
        <taxon>Archaea</taxon>
        <taxon>Methanobacteriati</taxon>
        <taxon>Methanobacteriota</taxon>
        <taxon>Methanomada group</taxon>
        <taxon>Methanococci</taxon>
        <taxon>Methanococcales</taxon>
        <taxon>Methanocaldococcaceae</taxon>
        <taxon>Methanocaldococcus</taxon>
    </lineage>
</organism>
<comment type="caution">
    <text evidence="4">The sequence shown here is derived from an EMBL/GenBank/DDBJ whole genome shotgun (WGS) entry which is preliminary data.</text>
</comment>
<dbReference type="InterPro" id="IPR001792">
    <property type="entry name" value="Acylphosphatase-like_dom"/>
</dbReference>
<gene>
    <name evidence="4" type="ORF">HA335_04120</name>
</gene>
<feature type="active site" evidence="1">
    <location>
        <position position="37"/>
    </location>
</feature>
<feature type="domain" description="Acylphosphatase-like" evidence="3">
    <location>
        <begin position="4"/>
        <end position="71"/>
    </location>
</feature>
<dbReference type="Pfam" id="PF00708">
    <property type="entry name" value="Acylphosphatase"/>
    <property type="match status" value="1"/>
</dbReference>
<dbReference type="PANTHER" id="PTHR47268">
    <property type="entry name" value="ACYLPHOSPHATASE"/>
    <property type="match status" value="1"/>
</dbReference>
<name>A0A832SZ92_9EURY</name>
<dbReference type="EC" id="3.6.1.7" evidence="1"/>
<dbReference type="PROSITE" id="PS51160">
    <property type="entry name" value="ACYLPHOSPHATASE_3"/>
    <property type="match status" value="1"/>
</dbReference>
<evidence type="ECO:0000259" key="3">
    <source>
        <dbReference type="PROSITE" id="PS51160"/>
    </source>
</evidence>
<comment type="catalytic activity">
    <reaction evidence="1">
        <text>an acyl phosphate + H2O = a carboxylate + phosphate + H(+)</text>
        <dbReference type="Rhea" id="RHEA:14965"/>
        <dbReference type="ChEBI" id="CHEBI:15377"/>
        <dbReference type="ChEBI" id="CHEBI:15378"/>
        <dbReference type="ChEBI" id="CHEBI:29067"/>
        <dbReference type="ChEBI" id="CHEBI:43474"/>
        <dbReference type="ChEBI" id="CHEBI:59918"/>
        <dbReference type="EC" id="3.6.1.7"/>
    </reaction>
</comment>
<dbReference type="InterPro" id="IPR036046">
    <property type="entry name" value="Acylphosphatase-like_dom_sf"/>
</dbReference>
<reference evidence="4" key="1">
    <citation type="journal article" date="2020" name="bioRxiv">
        <title>A rank-normalized archaeal taxonomy based on genome phylogeny resolves widespread incomplete and uneven classifications.</title>
        <authorList>
            <person name="Rinke C."/>
            <person name="Chuvochina M."/>
            <person name="Mussig A.J."/>
            <person name="Chaumeil P.-A."/>
            <person name="Waite D.W."/>
            <person name="Whitman W.B."/>
            <person name="Parks D.H."/>
            <person name="Hugenholtz P."/>
        </authorList>
    </citation>
    <scope>NUCLEOTIDE SEQUENCE</scope>
    <source>
        <strain evidence="4">UBA8849</strain>
    </source>
</reference>
<dbReference type="InterPro" id="IPR020456">
    <property type="entry name" value="Acylphosphatase"/>
</dbReference>
<evidence type="ECO:0000313" key="5">
    <source>
        <dbReference type="Proteomes" id="UP000645676"/>
    </source>
</evidence>
<proteinExistence type="inferred from homology"/>
<dbReference type="SUPFAM" id="SSF54975">
    <property type="entry name" value="Acylphosphatase/BLUF domain-like"/>
    <property type="match status" value="1"/>
</dbReference>
<protein>
    <recommendedName>
        <fullName evidence="1">acylphosphatase</fullName>
        <ecNumber evidence="1">3.6.1.7</ecNumber>
    </recommendedName>
</protein>
<dbReference type="GO" id="GO:0003998">
    <property type="term" value="F:acylphosphatase activity"/>
    <property type="evidence" value="ECO:0007669"/>
    <property type="project" value="UniProtKB-EC"/>
</dbReference>
<accession>A0A832SZ92</accession>
<evidence type="ECO:0000313" key="4">
    <source>
        <dbReference type="EMBL" id="HII59755.1"/>
    </source>
</evidence>
<evidence type="ECO:0000256" key="1">
    <source>
        <dbReference type="PROSITE-ProRule" id="PRU00520"/>
    </source>
</evidence>
<dbReference type="Gene3D" id="3.30.70.100">
    <property type="match status" value="1"/>
</dbReference>
<keyword evidence="1" id="KW-0378">Hydrolase</keyword>
<dbReference type="AlphaFoldDB" id="A0A832SZ92"/>
<sequence>MPTTYEIIIYGRIQHVGFRERIENLGHALGIDGIVYNYEDGTVRILANFPSERKKKLFKDKTNFWRVRKCK</sequence>
<dbReference type="EMBL" id="DUJR01000022">
    <property type="protein sequence ID" value="HII59755.1"/>
    <property type="molecule type" value="Genomic_DNA"/>
</dbReference>